<dbReference type="InterPro" id="IPR043130">
    <property type="entry name" value="CDP-OH_PTrfase_TM_dom"/>
</dbReference>
<evidence type="ECO:0000256" key="11">
    <source>
        <dbReference type="ARBA" id="ARBA00023209"/>
    </source>
</evidence>
<dbReference type="PANTHER" id="PTHR14269:SF60">
    <property type="entry name" value="CARDIOLIPIN SYNTHASE (CMP-FORMING)"/>
    <property type="match status" value="1"/>
</dbReference>
<comment type="similarity">
    <text evidence="3 13">Belongs to the CDP-alcohol phosphatidyltransferase class-I family.</text>
</comment>
<keyword evidence="6" id="KW-0812">Transmembrane</keyword>
<proteinExistence type="inferred from homology"/>
<protein>
    <submittedName>
        <fullName evidence="14">Uncharacterized protein</fullName>
    </submittedName>
</protein>
<keyword evidence="11" id="KW-0594">Phospholipid biosynthesis</keyword>
<keyword evidence="10" id="KW-0472">Membrane</keyword>
<evidence type="ECO:0000256" key="7">
    <source>
        <dbReference type="ARBA" id="ARBA00022946"/>
    </source>
</evidence>
<dbReference type="FunFam" id="1.20.120.1760:FF:000020">
    <property type="entry name" value="cardiolipin synthase (CMP-forming), mitochondrial"/>
    <property type="match status" value="2"/>
</dbReference>
<keyword evidence="4" id="KW-0444">Lipid biosynthesis</keyword>
<evidence type="ECO:0000313" key="15">
    <source>
        <dbReference type="Proteomes" id="UP001459277"/>
    </source>
</evidence>
<dbReference type="Gene3D" id="1.20.120.1760">
    <property type="match status" value="2"/>
</dbReference>
<name>A0AAW2DP19_9ROSI</name>
<evidence type="ECO:0000256" key="12">
    <source>
        <dbReference type="ARBA" id="ARBA00023264"/>
    </source>
</evidence>
<dbReference type="AlphaFoldDB" id="A0AAW2DP19"/>
<evidence type="ECO:0000256" key="1">
    <source>
        <dbReference type="ARBA" id="ARBA00001936"/>
    </source>
</evidence>
<dbReference type="GO" id="GO:0005739">
    <property type="term" value="C:mitochondrion"/>
    <property type="evidence" value="ECO:0007669"/>
    <property type="project" value="TreeGrafter"/>
</dbReference>
<evidence type="ECO:0000256" key="8">
    <source>
        <dbReference type="ARBA" id="ARBA00022989"/>
    </source>
</evidence>
<comment type="subcellular location">
    <subcellularLocation>
        <location evidence="2">Membrane</location>
        <topology evidence="2">Multi-pass membrane protein</topology>
    </subcellularLocation>
</comment>
<keyword evidence="5 13" id="KW-0808">Transferase</keyword>
<dbReference type="GO" id="GO:0032049">
    <property type="term" value="P:cardiolipin biosynthetic process"/>
    <property type="evidence" value="ECO:0007669"/>
    <property type="project" value="TreeGrafter"/>
</dbReference>
<evidence type="ECO:0000256" key="6">
    <source>
        <dbReference type="ARBA" id="ARBA00022692"/>
    </source>
</evidence>
<dbReference type="InterPro" id="IPR048254">
    <property type="entry name" value="CDP_ALCOHOL_P_TRANSF_CS"/>
</dbReference>
<evidence type="ECO:0000256" key="3">
    <source>
        <dbReference type="ARBA" id="ARBA00010441"/>
    </source>
</evidence>
<dbReference type="InterPro" id="IPR000462">
    <property type="entry name" value="CDP-OH_P_trans"/>
</dbReference>
<evidence type="ECO:0000256" key="10">
    <source>
        <dbReference type="ARBA" id="ARBA00023136"/>
    </source>
</evidence>
<dbReference type="Proteomes" id="UP001459277">
    <property type="component" value="Unassembled WGS sequence"/>
</dbReference>
<keyword evidence="8" id="KW-1133">Transmembrane helix</keyword>
<dbReference type="Pfam" id="PF01066">
    <property type="entry name" value="CDP-OH_P_transf"/>
    <property type="match status" value="2"/>
</dbReference>
<gene>
    <name evidence="14" type="ORF">SO802_007486</name>
</gene>
<evidence type="ECO:0000313" key="14">
    <source>
        <dbReference type="EMBL" id="KAL0012378.1"/>
    </source>
</evidence>
<keyword evidence="12" id="KW-1208">Phospholipid metabolism</keyword>
<evidence type="ECO:0000256" key="5">
    <source>
        <dbReference type="ARBA" id="ARBA00022679"/>
    </source>
</evidence>
<dbReference type="GO" id="GO:0016020">
    <property type="term" value="C:membrane"/>
    <property type="evidence" value="ECO:0007669"/>
    <property type="project" value="UniProtKB-SubCell"/>
</dbReference>
<organism evidence="14 15">
    <name type="scientific">Lithocarpus litseifolius</name>
    <dbReference type="NCBI Taxonomy" id="425828"/>
    <lineage>
        <taxon>Eukaryota</taxon>
        <taxon>Viridiplantae</taxon>
        <taxon>Streptophyta</taxon>
        <taxon>Embryophyta</taxon>
        <taxon>Tracheophyta</taxon>
        <taxon>Spermatophyta</taxon>
        <taxon>Magnoliopsida</taxon>
        <taxon>eudicotyledons</taxon>
        <taxon>Gunneridae</taxon>
        <taxon>Pentapetalae</taxon>
        <taxon>rosids</taxon>
        <taxon>fabids</taxon>
        <taxon>Fagales</taxon>
        <taxon>Fagaceae</taxon>
        <taxon>Lithocarpus</taxon>
    </lineage>
</organism>
<keyword evidence="15" id="KW-1185">Reference proteome</keyword>
<evidence type="ECO:0000256" key="9">
    <source>
        <dbReference type="ARBA" id="ARBA00023098"/>
    </source>
</evidence>
<dbReference type="GO" id="GO:0043337">
    <property type="term" value="F:cardiolipin synthase (CMP-forming)"/>
    <property type="evidence" value="ECO:0007669"/>
    <property type="project" value="TreeGrafter"/>
</dbReference>
<comment type="caution">
    <text evidence="14">The sequence shown here is derived from an EMBL/GenBank/DDBJ whole genome shotgun (WGS) entry which is preliminary data.</text>
</comment>
<dbReference type="InterPro" id="IPR050324">
    <property type="entry name" value="CDP-alcohol_PTase-I"/>
</dbReference>
<dbReference type="PROSITE" id="PS00379">
    <property type="entry name" value="CDP_ALCOHOL_P_TRANSF"/>
    <property type="match status" value="2"/>
</dbReference>
<sequence>MVLFRSLKTLIKNPQRSRSFLTSLTATATSHPTTTLQYFPLSQPLFRLPSTPLSKWVTTPFRGPLFLSFPPWKLSQSATPLYLRGNAVVFRRKVQAFNLNLLRTTTAFPTKFGQALLDYRVEKRESVDDGFLESFVNVPNLISMGRLISGPVLGWMITNEWYSSALVGLAISGASDWLDGYMARKMRINSVVGSYLDPLADKVLIGSVALAMVHMDLLHPGLVGLVVLRDVSLVGGAVYQRASSLGWEWKSWFDFINLDSTRPLKVEPLFISKVNTVFQLVLVAAALLQPEFGTQETQPYITYLRMITNEWYSSALVGLANSGASDWLDGYMARKMRINSVVGSYLDPLADKVLIGSVALAMVHMDLLHPGLVGLVVLRDVFLVGGAVYQRASSLGWEWKSWFDFINLDGTRPLKVEPLFISKVNTVFQLVLVAAALLQPEFGTQETQPYITYLSWLVASTTVGSSAAYGAQYLRKRSALISRKS</sequence>
<evidence type="ECO:0000256" key="4">
    <source>
        <dbReference type="ARBA" id="ARBA00022516"/>
    </source>
</evidence>
<accession>A0AAW2DP19</accession>
<comment type="cofactor">
    <cofactor evidence="1">
        <name>Mn(2+)</name>
        <dbReference type="ChEBI" id="CHEBI:29035"/>
    </cofactor>
</comment>
<dbReference type="EMBL" id="JAZDWU010000002">
    <property type="protein sequence ID" value="KAL0012378.1"/>
    <property type="molecule type" value="Genomic_DNA"/>
</dbReference>
<reference evidence="14 15" key="1">
    <citation type="submission" date="2024-01" db="EMBL/GenBank/DDBJ databases">
        <title>A telomere-to-telomere, gap-free genome of sweet tea (Lithocarpus litseifolius).</title>
        <authorList>
            <person name="Zhou J."/>
        </authorList>
    </citation>
    <scope>NUCLEOTIDE SEQUENCE [LARGE SCALE GENOMIC DNA]</scope>
    <source>
        <strain evidence="14">Zhou-2022a</strain>
        <tissue evidence="14">Leaf</tissue>
    </source>
</reference>
<evidence type="ECO:0000256" key="2">
    <source>
        <dbReference type="ARBA" id="ARBA00004141"/>
    </source>
</evidence>
<evidence type="ECO:0000256" key="13">
    <source>
        <dbReference type="RuleBase" id="RU003750"/>
    </source>
</evidence>
<keyword evidence="7" id="KW-0809">Transit peptide</keyword>
<dbReference type="PANTHER" id="PTHR14269">
    <property type="entry name" value="CDP-DIACYLGLYCEROL--GLYCEROL-3-PHOSPHATE 3-PHOSPHATIDYLTRANSFERASE-RELATED"/>
    <property type="match status" value="1"/>
</dbReference>
<keyword evidence="9" id="KW-0443">Lipid metabolism</keyword>